<dbReference type="Proteomes" id="UP000310506">
    <property type="component" value="Unassembled WGS sequence"/>
</dbReference>
<evidence type="ECO:0000259" key="2">
    <source>
        <dbReference type="Pfam" id="PF13349"/>
    </source>
</evidence>
<dbReference type="EMBL" id="SDGV01000031">
    <property type="protein sequence ID" value="THB60255.1"/>
    <property type="molecule type" value="Genomic_DNA"/>
</dbReference>
<keyword evidence="4" id="KW-1185">Reference proteome</keyword>
<sequence length="365" mass="40858">MECLGYEGRPSLMKRMTKLILSLAVAFIIVGGVGSFYLYQELQDIRKKNEIKKSFTFDGSDTLVLDFKQNTNVTITKSNDNKVHMERVGLPLDQKSVGKTDWEIKKDSNKTTATINNHTVKKKYNFNFSIFSPDVSNDMIQLRLPNGYKHIEVNGKRLNLNLYDFNSESLKIKANNGDVAIQDANTNNLDIESTTGNIELRDMKISEKITLNSSYGALSIFDTRAKEYHLNSTSGDILLGNTRGTINAKTRDGNLSLNHNTGKANLETQNSDIFFHTVLTHDDVTLKTTHGNITLELDDKGWKNATATLKTSTGVITDVMDETLNANNQKLFEQKKDKPALDVTTQNGNISVVQLEDGDTHYGYD</sequence>
<evidence type="ECO:0000313" key="4">
    <source>
        <dbReference type="Proteomes" id="UP000310506"/>
    </source>
</evidence>
<evidence type="ECO:0000256" key="1">
    <source>
        <dbReference type="SAM" id="Phobius"/>
    </source>
</evidence>
<evidence type="ECO:0000313" key="3">
    <source>
        <dbReference type="EMBL" id="THB60255.1"/>
    </source>
</evidence>
<dbReference type="Pfam" id="PF13349">
    <property type="entry name" value="DUF4097"/>
    <property type="match status" value="1"/>
</dbReference>
<feature type="transmembrane region" description="Helical" evidence="1">
    <location>
        <begin position="19"/>
        <end position="39"/>
    </location>
</feature>
<keyword evidence="1" id="KW-1133">Transmembrane helix</keyword>
<accession>A0A4S3B6I8</accession>
<gene>
    <name evidence="3" type="ORF">ESZ54_11425</name>
</gene>
<comment type="caution">
    <text evidence="3">The sequence shown here is derived from an EMBL/GenBank/DDBJ whole genome shotgun (WGS) entry which is preliminary data.</text>
</comment>
<keyword evidence="1" id="KW-0472">Membrane</keyword>
<name>A0A4S3B6I8_9ENTE</name>
<dbReference type="AlphaFoldDB" id="A0A4S3B6I8"/>
<dbReference type="InterPro" id="IPR025164">
    <property type="entry name" value="Toastrack_DUF4097"/>
</dbReference>
<dbReference type="PANTHER" id="PTHR34094">
    <property type="match status" value="1"/>
</dbReference>
<reference evidence="3 4" key="1">
    <citation type="submission" date="2019-01" db="EMBL/GenBank/DDBJ databases">
        <title>Vagococcus silagei sp. nov. isolated from brewer's grain.</title>
        <authorList>
            <person name="Guu J.-R."/>
        </authorList>
    </citation>
    <scope>NUCLEOTIDE SEQUENCE [LARGE SCALE GENOMIC DNA]</scope>
    <source>
        <strain evidence="3 4">2B-2</strain>
    </source>
</reference>
<dbReference type="PANTHER" id="PTHR34094:SF1">
    <property type="entry name" value="PROTEIN FAM185A"/>
    <property type="match status" value="1"/>
</dbReference>
<feature type="domain" description="DUF4097" evidence="2">
    <location>
        <begin position="62"/>
        <end position="352"/>
    </location>
</feature>
<protein>
    <recommendedName>
        <fullName evidence="2">DUF4097 domain-containing protein</fullName>
    </recommendedName>
</protein>
<keyword evidence="1" id="KW-0812">Transmembrane</keyword>
<dbReference type="OrthoDB" id="2199251at2"/>
<organism evidence="3 4">
    <name type="scientific">Vagococcus silagei</name>
    <dbReference type="NCBI Taxonomy" id="2508885"/>
    <lineage>
        <taxon>Bacteria</taxon>
        <taxon>Bacillati</taxon>
        <taxon>Bacillota</taxon>
        <taxon>Bacilli</taxon>
        <taxon>Lactobacillales</taxon>
        <taxon>Enterococcaceae</taxon>
        <taxon>Vagococcus</taxon>
    </lineage>
</organism>
<proteinExistence type="predicted"/>